<protein>
    <submittedName>
        <fullName evidence="1">Uncharacterized protein</fullName>
    </submittedName>
</protein>
<dbReference type="EMBL" id="LXQA010591544">
    <property type="protein sequence ID" value="MCI60986.1"/>
    <property type="molecule type" value="Genomic_DNA"/>
</dbReference>
<evidence type="ECO:0000313" key="1">
    <source>
        <dbReference type="EMBL" id="MCI60986.1"/>
    </source>
</evidence>
<proteinExistence type="predicted"/>
<organism evidence="1 2">
    <name type="scientific">Trifolium medium</name>
    <dbReference type="NCBI Taxonomy" id="97028"/>
    <lineage>
        <taxon>Eukaryota</taxon>
        <taxon>Viridiplantae</taxon>
        <taxon>Streptophyta</taxon>
        <taxon>Embryophyta</taxon>
        <taxon>Tracheophyta</taxon>
        <taxon>Spermatophyta</taxon>
        <taxon>Magnoliopsida</taxon>
        <taxon>eudicotyledons</taxon>
        <taxon>Gunneridae</taxon>
        <taxon>Pentapetalae</taxon>
        <taxon>rosids</taxon>
        <taxon>fabids</taxon>
        <taxon>Fabales</taxon>
        <taxon>Fabaceae</taxon>
        <taxon>Papilionoideae</taxon>
        <taxon>50 kb inversion clade</taxon>
        <taxon>NPAAA clade</taxon>
        <taxon>Hologalegina</taxon>
        <taxon>IRL clade</taxon>
        <taxon>Trifolieae</taxon>
        <taxon>Trifolium</taxon>
    </lineage>
</organism>
<name>A0A392TLH1_9FABA</name>
<feature type="non-terminal residue" evidence="1">
    <location>
        <position position="1"/>
    </location>
</feature>
<accession>A0A392TLH1</accession>
<comment type="caution">
    <text evidence="1">The sequence shown here is derived from an EMBL/GenBank/DDBJ whole genome shotgun (WGS) entry which is preliminary data.</text>
</comment>
<evidence type="ECO:0000313" key="2">
    <source>
        <dbReference type="Proteomes" id="UP000265520"/>
    </source>
</evidence>
<sequence length="79" mass="8360">SKAIAESLQAIAEARAKAFKASAEASVSRAKASKASAEAENARDQVYEALAKVDAGISNEGEFANHFCICTFLDLNLRI</sequence>
<keyword evidence="2" id="KW-1185">Reference proteome</keyword>
<reference evidence="1 2" key="1">
    <citation type="journal article" date="2018" name="Front. Plant Sci.">
        <title>Red Clover (Trifolium pratense) and Zigzag Clover (T. medium) - A Picture of Genomic Similarities and Differences.</title>
        <authorList>
            <person name="Dluhosova J."/>
            <person name="Istvanek J."/>
            <person name="Nedelnik J."/>
            <person name="Repkova J."/>
        </authorList>
    </citation>
    <scope>NUCLEOTIDE SEQUENCE [LARGE SCALE GENOMIC DNA]</scope>
    <source>
        <strain evidence="2">cv. 10/8</strain>
        <tissue evidence="1">Leaf</tissue>
    </source>
</reference>
<dbReference type="AlphaFoldDB" id="A0A392TLH1"/>
<dbReference type="Proteomes" id="UP000265520">
    <property type="component" value="Unassembled WGS sequence"/>
</dbReference>